<feature type="domain" description="ASPIC/UnbV" evidence="3">
    <location>
        <begin position="596"/>
        <end position="661"/>
    </location>
</feature>
<evidence type="ECO:0000313" key="5">
    <source>
        <dbReference type="Proteomes" id="UP000005459"/>
    </source>
</evidence>
<feature type="signal peptide" evidence="2">
    <location>
        <begin position="1"/>
        <end position="25"/>
    </location>
</feature>
<dbReference type="Proteomes" id="UP000005459">
    <property type="component" value="Unassembled WGS sequence"/>
</dbReference>
<keyword evidence="5" id="KW-1185">Reference proteome</keyword>
<dbReference type="RefSeq" id="WP_007192425.1">
    <property type="nucleotide sequence ID" value="NZ_AFWV01000004.1"/>
</dbReference>
<evidence type="ECO:0000256" key="2">
    <source>
        <dbReference type="SAM" id="SignalP"/>
    </source>
</evidence>
<dbReference type="Pfam" id="PF13517">
    <property type="entry name" value="FG-GAP_3"/>
    <property type="match status" value="2"/>
</dbReference>
<dbReference type="AlphaFoldDB" id="F9U9E6"/>
<dbReference type="InterPro" id="IPR011519">
    <property type="entry name" value="UnbV_ASPIC"/>
</dbReference>
<dbReference type="eggNOG" id="COG2931">
    <property type="taxonomic scope" value="Bacteria"/>
</dbReference>
<evidence type="ECO:0000256" key="1">
    <source>
        <dbReference type="ARBA" id="ARBA00022729"/>
    </source>
</evidence>
<organism evidence="4 5">
    <name type="scientific">Thiocapsa marina 5811</name>
    <dbReference type="NCBI Taxonomy" id="768671"/>
    <lineage>
        <taxon>Bacteria</taxon>
        <taxon>Pseudomonadati</taxon>
        <taxon>Pseudomonadota</taxon>
        <taxon>Gammaproteobacteria</taxon>
        <taxon>Chromatiales</taxon>
        <taxon>Chromatiaceae</taxon>
        <taxon>Thiocapsa</taxon>
    </lineage>
</organism>
<gene>
    <name evidence="4" type="ORF">ThimaDRAFT_1548</name>
</gene>
<dbReference type="Gene3D" id="2.130.10.130">
    <property type="entry name" value="Integrin alpha, N-terminal"/>
    <property type="match status" value="2"/>
</dbReference>
<accession>F9U9E6</accession>
<name>F9U9E6_9GAMM</name>
<dbReference type="PANTHER" id="PTHR16026">
    <property type="entry name" value="CARTILAGE ACIDIC PROTEIN 1"/>
    <property type="match status" value="1"/>
</dbReference>
<dbReference type="InterPro" id="IPR027039">
    <property type="entry name" value="Crtac1"/>
</dbReference>
<protein>
    <submittedName>
        <fullName evidence="4">ASPIC/UnbV domain protein</fullName>
    </submittedName>
</protein>
<dbReference type="PANTHER" id="PTHR16026:SF0">
    <property type="entry name" value="CARTILAGE ACIDIC PROTEIN 1"/>
    <property type="match status" value="1"/>
</dbReference>
<proteinExistence type="predicted"/>
<evidence type="ECO:0000259" key="3">
    <source>
        <dbReference type="Pfam" id="PF07593"/>
    </source>
</evidence>
<dbReference type="STRING" id="768671.ThimaDRAFT_1548"/>
<dbReference type="OrthoDB" id="100785at2"/>
<feature type="chain" id="PRO_5003387633" evidence="2">
    <location>
        <begin position="26"/>
        <end position="758"/>
    </location>
</feature>
<dbReference type="EMBL" id="AFWV01000004">
    <property type="protein sequence ID" value="EGV19404.1"/>
    <property type="molecule type" value="Genomic_DNA"/>
</dbReference>
<keyword evidence="1 2" id="KW-0732">Signal</keyword>
<dbReference type="SUPFAM" id="SSF69318">
    <property type="entry name" value="Integrin alpha N-terminal domain"/>
    <property type="match status" value="2"/>
</dbReference>
<reference evidence="4 5" key="1">
    <citation type="submission" date="2011-06" db="EMBL/GenBank/DDBJ databases">
        <title>The draft genome of Thiocapsa marina 5811.</title>
        <authorList>
            <consortium name="US DOE Joint Genome Institute (JGI-PGF)"/>
            <person name="Lucas S."/>
            <person name="Han J."/>
            <person name="Cheng J.-F."/>
            <person name="Goodwin L."/>
            <person name="Pitluck S."/>
            <person name="Peters L."/>
            <person name="Land M.L."/>
            <person name="Hauser L."/>
            <person name="Vogl K."/>
            <person name="Liu Z."/>
            <person name="Imhoff J."/>
            <person name="Thiel V."/>
            <person name="Frigaard N.-U."/>
            <person name="Bryant D."/>
            <person name="Woyke T.J."/>
        </authorList>
    </citation>
    <scope>NUCLEOTIDE SEQUENCE [LARGE SCALE GENOMIC DNA]</scope>
    <source>
        <strain evidence="4 5">5811</strain>
    </source>
</reference>
<dbReference type="InterPro" id="IPR028994">
    <property type="entry name" value="Integrin_alpha_N"/>
</dbReference>
<dbReference type="InterPro" id="IPR013517">
    <property type="entry name" value="FG-GAP"/>
</dbReference>
<sequence length="758" mass="83419">MRIQRHTYRRFMLFSFAVLLLPAMASRELPADEFETTIGFTDWSDQAGLTYRGQTWGASWRDFDNDGFVDIFVSHHFTHPRPFKFAPGGKVPASLYRNEGGARFSDQGSVALGSTPGDWHGASWADVDNDNAPDLFVARGGGSGLLRPGPITNVDRILNTNLLFIQSNGRFVDRSEERGLALPWQRGRRASWFDIDLDGRLDIIFALASPPDPRALIYLQNQFGHFEPCTQALPGLGPDDSSGAVIQFRGFRDQARHLQFSGAPGKLYRENALGSCSFIEVSPDRALGARYAYDLVLADFTGDLSLDYFGPTKAGGPFIRKTNLKQVTIGLPGRETIAGLEFKVEGEAMVIVRPASGPKSWIDSSQQRIFLGRSGANSSAYQFELDSGDTRFHGRASLNLSATGFYLAFDPETHLWSVTVKKNESIPFFLEIIGNGRIDLVGEIPITEPIDAGSSDVFYVQGEKTWQRTPGDYGLSTVKTSCVSAVAGDFDNDMDVDIFLGCADDLGSRPYLLYENHETHFAASLPSGTEEHYQTGLIDSVSTADFDKDGFLDILVTRGQAEIVEEHGPLTLLRNRGNRNHWLRVELKGNKSASDAFGARAFVNAGDRWQMRSASGGIRVTAQDEPTLHFGLGAAETVKDLLVEWPDGTLERFVPPSSNTLFTCREGTGNAVAEPRLLVARTLIEQHRAARFLLLDPTSTPPERITWRIDGTPLENASGNVLTKRFDKSGSYSIEAVLSRENGPSMSVRTQITVIGEH</sequence>
<dbReference type="Pfam" id="PF07593">
    <property type="entry name" value="UnbV_ASPIC"/>
    <property type="match status" value="1"/>
</dbReference>
<evidence type="ECO:0000313" key="4">
    <source>
        <dbReference type="EMBL" id="EGV19404.1"/>
    </source>
</evidence>